<dbReference type="Pfam" id="PF13149">
    <property type="entry name" value="Mfa_like_1"/>
    <property type="match status" value="1"/>
</dbReference>
<dbReference type="Gene3D" id="2.60.120.260">
    <property type="entry name" value="Galactose-binding domain-like"/>
    <property type="match status" value="1"/>
</dbReference>
<dbReference type="InterPro" id="IPR025049">
    <property type="entry name" value="Mfa-like_1"/>
</dbReference>
<dbReference type="CDD" id="cd13120">
    <property type="entry name" value="BF2867_like_N"/>
    <property type="match status" value="1"/>
</dbReference>
<evidence type="ECO:0000313" key="1">
    <source>
        <dbReference type="EMBL" id="RGS00625.1"/>
    </source>
</evidence>
<gene>
    <name evidence="1" type="ORF">DWY20_00630</name>
</gene>
<keyword evidence="2" id="KW-1185">Reference proteome</keyword>
<dbReference type="Proteomes" id="UP000285864">
    <property type="component" value="Unassembled WGS sequence"/>
</dbReference>
<evidence type="ECO:0000313" key="2">
    <source>
        <dbReference type="Proteomes" id="UP000285864"/>
    </source>
</evidence>
<proteinExistence type="predicted"/>
<reference evidence="1 2" key="1">
    <citation type="submission" date="2018-08" db="EMBL/GenBank/DDBJ databases">
        <title>A genome reference for cultivated species of the human gut microbiota.</title>
        <authorList>
            <person name="Zou Y."/>
            <person name="Xue W."/>
            <person name="Luo G."/>
        </authorList>
    </citation>
    <scope>NUCLEOTIDE SEQUENCE [LARGE SCALE GENOMIC DNA]</scope>
    <source>
        <strain evidence="1 2">AF24-2</strain>
    </source>
</reference>
<accession>A0A412GZZ5</accession>
<sequence length="512" mass="57629">MNIMIRFKTLSLLLLIIITSFISGGCNDENTIQPKPQPLVLQGQAYTFDSENGTIWNGAQEIGVFLIDFDKKTIIEEYANLKYFADNRTSSGYFVPEGEPVYLKEQQKVNAIAYYPYKDINTLTNNSGSQYLYRLDLSNQKNLKPDAFLYADNAKELSSTNYKATLELRPVLSMVKLTFTQSAGISEDRLKKMTLKLKGMPSKADFDLLLGDFISTTKEDNEIVIDVKDDLTANIILYPSALAENATLEVTIPAEGNEKEIITSWSLNNVISEIEENTQYFILAKISAEGITGELTGKSLIYIQDWNTDEDINGNANPDKPQSVNLATNGDFEELTSISVSNSVPTSAKVWYGLKNNDNFLADIYKDSKQGNVAHMKCSNSLTWYKNYIGHTMANAKSKSYRLKFKASTLESTKQANMQVYIRINKADNYFFVLKDADQTKACAAQVISLSKEWTEYTIDFDFTQQVNTIWGSGIIISSTTEEDLKNFYVAFVAQNADVDYYLDDITLEELN</sequence>
<dbReference type="PROSITE" id="PS51257">
    <property type="entry name" value="PROKAR_LIPOPROTEIN"/>
    <property type="match status" value="1"/>
</dbReference>
<name>A0A412GZZ5_9BACT</name>
<dbReference type="InterPro" id="IPR042278">
    <property type="entry name" value="Mfa-like_1_N"/>
</dbReference>
<dbReference type="Gene3D" id="2.60.40.2630">
    <property type="match status" value="1"/>
</dbReference>
<dbReference type="AlphaFoldDB" id="A0A412GZZ5"/>
<protein>
    <submittedName>
        <fullName evidence="1">DUF4627 domain-containing protein</fullName>
    </submittedName>
</protein>
<dbReference type="EMBL" id="QRUU01000001">
    <property type="protein sequence ID" value="RGS00625.1"/>
    <property type="molecule type" value="Genomic_DNA"/>
</dbReference>
<organism evidence="1 2">
    <name type="scientific">Phocaeicola coprocola</name>
    <dbReference type="NCBI Taxonomy" id="310298"/>
    <lineage>
        <taxon>Bacteria</taxon>
        <taxon>Pseudomonadati</taxon>
        <taxon>Bacteroidota</taxon>
        <taxon>Bacteroidia</taxon>
        <taxon>Bacteroidales</taxon>
        <taxon>Bacteroidaceae</taxon>
        <taxon>Phocaeicola</taxon>
    </lineage>
</organism>
<comment type="caution">
    <text evidence="1">The sequence shown here is derived from an EMBL/GenBank/DDBJ whole genome shotgun (WGS) entry which is preliminary data.</text>
</comment>
<dbReference type="Gene3D" id="2.60.40.2620">
    <property type="entry name" value="Fimbrillin-like"/>
    <property type="match status" value="1"/>
</dbReference>